<name>A0ACC2T713_9FUNG</name>
<reference evidence="1" key="1">
    <citation type="submission" date="2022-04" db="EMBL/GenBank/DDBJ databases">
        <title>Genome of the entomopathogenic fungus Entomophthora muscae.</title>
        <authorList>
            <person name="Elya C."/>
            <person name="Lovett B.R."/>
            <person name="Lee E."/>
            <person name="Macias A.M."/>
            <person name="Hajek A.E."/>
            <person name="De Bivort B.L."/>
            <person name="Kasson M.T."/>
            <person name="De Fine Licht H.H."/>
            <person name="Stajich J.E."/>
        </authorList>
    </citation>
    <scope>NUCLEOTIDE SEQUENCE</scope>
    <source>
        <strain evidence="1">Berkeley</strain>
    </source>
</reference>
<organism evidence="1 2">
    <name type="scientific">Entomophthora muscae</name>
    <dbReference type="NCBI Taxonomy" id="34485"/>
    <lineage>
        <taxon>Eukaryota</taxon>
        <taxon>Fungi</taxon>
        <taxon>Fungi incertae sedis</taxon>
        <taxon>Zoopagomycota</taxon>
        <taxon>Entomophthoromycotina</taxon>
        <taxon>Entomophthoromycetes</taxon>
        <taxon>Entomophthorales</taxon>
        <taxon>Entomophthoraceae</taxon>
        <taxon>Entomophthora</taxon>
    </lineage>
</organism>
<evidence type="ECO:0000313" key="2">
    <source>
        <dbReference type="Proteomes" id="UP001165960"/>
    </source>
</evidence>
<accession>A0ACC2T713</accession>
<keyword evidence="2" id="KW-1185">Reference proteome</keyword>
<dbReference type="EMBL" id="QTSX02003576">
    <property type="protein sequence ID" value="KAJ9070408.1"/>
    <property type="molecule type" value="Genomic_DNA"/>
</dbReference>
<gene>
    <name evidence="1" type="ORF">DSO57_1008449</name>
</gene>
<evidence type="ECO:0000313" key="1">
    <source>
        <dbReference type="EMBL" id="KAJ9070408.1"/>
    </source>
</evidence>
<comment type="caution">
    <text evidence="1">The sequence shown here is derived from an EMBL/GenBank/DDBJ whole genome shotgun (WGS) entry which is preliminary data.</text>
</comment>
<dbReference type="Proteomes" id="UP001165960">
    <property type="component" value="Unassembled WGS sequence"/>
</dbReference>
<proteinExistence type="predicted"/>
<protein>
    <submittedName>
        <fullName evidence="1">Uncharacterized protein</fullName>
    </submittedName>
</protein>
<sequence length="62" mass="7007">MYSVCGDKDPLMTLIPASKMILPPHHCQPRVTLPPLRLLVSAPLHLPNRTSRLRSQVLFSMM</sequence>